<dbReference type="GeneID" id="7837166"/>
<dbReference type="Gene3D" id="3.40.50.300">
    <property type="entry name" value="P-loop containing nucleotide triphosphate hydrolases"/>
    <property type="match status" value="1"/>
</dbReference>
<dbReference type="KEGG" id="tet:TTHERM_01143840"/>
<dbReference type="SUPFAM" id="SSF52540">
    <property type="entry name" value="P-loop containing nucleoside triphosphate hydrolases"/>
    <property type="match status" value="1"/>
</dbReference>
<dbReference type="InParanoid" id="Q24DN8"/>
<proteinExistence type="predicted"/>
<dbReference type="GO" id="GO:0008094">
    <property type="term" value="F:ATP-dependent activity, acting on DNA"/>
    <property type="evidence" value="ECO:0007669"/>
    <property type="project" value="TreeGrafter"/>
</dbReference>
<dbReference type="GO" id="GO:0000724">
    <property type="term" value="P:double-strand break repair via homologous recombination"/>
    <property type="evidence" value="ECO:0007669"/>
    <property type="project" value="TreeGrafter"/>
</dbReference>
<dbReference type="GO" id="GO:0000723">
    <property type="term" value="P:telomere maintenance"/>
    <property type="evidence" value="ECO:0007669"/>
    <property type="project" value="TreeGrafter"/>
</dbReference>
<gene>
    <name evidence="4" type="ORF">TTHERM_01143840</name>
</gene>
<protein>
    <submittedName>
        <fullName evidence="4">Rad51 protein</fullName>
    </submittedName>
</protein>
<evidence type="ECO:0000313" key="5">
    <source>
        <dbReference type="Proteomes" id="UP000009168"/>
    </source>
</evidence>
<evidence type="ECO:0000256" key="1">
    <source>
        <dbReference type="ARBA" id="ARBA00004123"/>
    </source>
</evidence>
<dbReference type="InterPro" id="IPR051988">
    <property type="entry name" value="HRR_RAD51_Paralog"/>
</dbReference>
<dbReference type="GO" id="GO:0007131">
    <property type="term" value="P:reciprocal meiotic recombination"/>
    <property type="evidence" value="ECO:0007669"/>
    <property type="project" value="TreeGrafter"/>
</dbReference>
<dbReference type="GO" id="GO:0005657">
    <property type="term" value="C:replication fork"/>
    <property type="evidence" value="ECO:0007669"/>
    <property type="project" value="TreeGrafter"/>
</dbReference>
<dbReference type="PANTHER" id="PTHR46457">
    <property type="entry name" value="DNA REPAIR PROTEIN RAD51 HOMOLOG 4"/>
    <property type="match status" value="1"/>
</dbReference>
<dbReference type="SMR" id="Q24DN8"/>
<keyword evidence="5" id="KW-1185">Reference proteome</keyword>
<dbReference type="RefSeq" id="XP_001026120.4">
    <property type="nucleotide sequence ID" value="XM_001026120.4"/>
</dbReference>
<dbReference type="GO" id="GO:0005815">
    <property type="term" value="C:microtubule organizing center"/>
    <property type="evidence" value="ECO:0007669"/>
    <property type="project" value="TreeGrafter"/>
</dbReference>
<dbReference type="GO" id="GO:0003697">
    <property type="term" value="F:single-stranded DNA binding"/>
    <property type="evidence" value="ECO:0007669"/>
    <property type="project" value="TreeGrafter"/>
</dbReference>
<dbReference type="GO" id="GO:0042148">
    <property type="term" value="P:DNA strand invasion"/>
    <property type="evidence" value="ECO:0007669"/>
    <property type="project" value="TreeGrafter"/>
</dbReference>
<dbReference type="HOGENOM" id="CLU_864612_0_0_1"/>
<dbReference type="STRING" id="312017.Q24DN8"/>
<dbReference type="InterPro" id="IPR027417">
    <property type="entry name" value="P-loop_NTPase"/>
</dbReference>
<sequence length="312" mass="36608">MQTQNEKQLQLQNYLEQLGVSNIYQYCLSYEEDLLKLNRMTNKQLNDAQYKISSSFCKTPLQNAKELLKKQQNLQNLTFGEKELDDLLEGGLQIGKVYELSGYPCSGKSILAQKLISQNFKCNQKGAWYLDISNQFNLKRFLKMYGLNAQKKEFEKCFYHQIIQDAKSLYISLCILMSQLSQNKYYNQSKINLLVIDNFAMILRKKEPYSEYLSYITQIINIIKQMCSEYNLTVLTITNQEEKIIFKSKTEDIFRNKSNLSIWNFVPDSLILIENQLLITSENFQRNAKISYTVLSDIQMKDQNTVTVNKQY</sequence>
<dbReference type="GO" id="GO:0033063">
    <property type="term" value="C:Rad51B-Rad51C-Rad51D-XRCC2 complex"/>
    <property type="evidence" value="ECO:0007669"/>
    <property type="project" value="TreeGrafter"/>
</dbReference>
<organism evidence="4 5">
    <name type="scientific">Tetrahymena thermophila (strain SB210)</name>
    <dbReference type="NCBI Taxonomy" id="312017"/>
    <lineage>
        <taxon>Eukaryota</taxon>
        <taxon>Sar</taxon>
        <taxon>Alveolata</taxon>
        <taxon>Ciliophora</taxon>
        <taxon>Intramacronucleata</taxon>
        <taxon>Oligohymenophorea</taxon>
        <taxon>Hymenostomatida</taxon>
        <taxon>Tetrahymenina</taxon>
        <taxon>Tetrahymenidae</taxon>
        <taxon>Tetrahymena</taxon>
    </lineage>
</organism>
<comment type="subcellular location">
    <subcellularLocation>
        <location evidence="1">Nucleus</location>
    </subcellularLocation>
</comment>
<keyword evidence="2" id="KW-0539">Nucleus</keyword>
<dbReference type="InterPro" id="IPR014774">
    <property type="entry name" value="KaiC-like_dom"/>
</dbReference>
<evidence type="ECO:0000313" key="4">
    <source>
        <dbReference type="EMBL" id="EAS05875.4"/>
    </source>
</evidence>
<dbReference type="GO" id="GO:0000400">
    <property type="term" value="F:four-way junction DNA binding"/>
    <property type="evidence" value="ECO:0007669"/>
    <property type="project" value="TreeGrafter"/>
</dbReference>
<name>Q24DN8_TETTS</name>
<reference evidence="5" key="1">
    <citation type="journal article" date="2006" name="PLoS Biol.">
        <title>Macronuclear genome sequence of the ciliate Tetrahymena thermophila, a model eukaryote.</title>
        <authorList>
            <person name="Eisen J.A."/>
            <person name="Coyne R.S."/>
            <person name="Wu M."/>
            <person name="Wu D."/>
            <person name="Thiagarajan M."/>
            <person name="Wortman J.R."/>
            <person name="Badger J.H."/>
            <person name="Ren Q."/>
            <person name="Amedeo P."/>
            <person name="Jones K.M."/>
            <person name="Tallon L.J."/>
            <person name="Delcher A.L."/>
            <person name="Salzberg S.L."/>
            <person name="Silva J.C."/>
            <person name="Haas B.J."/>
            <person name="Majoros W.H."/>
            <person name="Farzad M."/>
            <person name="Carlton J.M."/>
            <person name="Smith R.K. Jr."/>
            <person name="Garg J."/>
            <person name="Pearlman R.E."/>
            <person name="Karrer K.M."/>
            <person name="Sun L."/>
            <person name="Manning G."/>
            <person name="Elde N.C."/>
            <person name="Turkewitz A.P."/>
            <person name="Asai D.J."/>
            <person name="Wilkes D.E."/>
            <person name="Wang Y."/>
            <person name="Cai H."/>
            <person name="Collins K."/>
            <person name="Stewart B.A."/>
            <person name="Lee S.R."/>
            <person name="Wilamowska K."/>
            <person name="Weinberg Z."/>
            <person name="Ruzzo W.L."/>
            <person name="Wloga D."/>
            <person name="Gaertig J."/>
            <person name="Frankel J."/>
            <person name="Tsao C.-C."/>
            <person name="Gorovsky M.A."/>
            <person name="Keeling P.J."/>
            <person name="Waller R.F."/>
            <person name="Patron N.J."/>
            <person name="Cherry J.M."/>
            <person name="Stover N.A."/>
            <person name="Krieger C.J."/>
            <person name="del Toro C."/>
            <person name="Ryder H.F."/>
            <person name="Williamson S.C."/>
            <person name="Barbeau R.A."/>
            <person name="Hamilton E.P."/>
            <person name="Orias E."/>
        </authorList>
    </citation>
    <scope>NUCLEOTIDE SEQUENCE [LARGE SCALE GENOMIC DNA]</scope>
    <source>
        <strain evidence="5">SB210</strain>
    </source>
</reference>
<dbReference type="AlphaFoldDB" id="Q24DN8"/>
<dbReference type="EMBL" id="GG662317">
    <property type="protein sequence ID" value="EAS05875.4"/>
    <property type="molecule type" value="Genomic_DNA"/>
</dbReference>
<evidence type="ECO:0000259" key="3">
    <source>
        <dbReference type="Pfam" id="PF06745"/>
    </source>
</evidence>
<dbReference type="Pfam" id="PF06745">
    <property type="entry name" value="ATPase"/>
    <property type="match status" value="1"/>
</dbReference>
<accession>Q24DN8</accession>
<dbReference type="PANTHER" id="PTHR46457:SF1">
    <property type="entry name" value="DNA REPAIR PROTEIN RAD51 HOMOLOG 4"/>
    <property type="match status" value="1"/>
</dbReference>
<dbReference type="Proteomes" id="UP000009168">
    <property type="component" value="Unassembled WGS sequence"/>
</dbReference>
<evidence type="ECO:0000256" key="2">
    <source>
        <dbReference type="ARBA" id="ARBA00023242"/>
    </source>
</evidence>
<feature type="domain" description="KaiC-like" evidence="3">
    <location>
        <begin position="82"/>
        <end position="242"/>
    </location>
</feature>